<protein>
    <recommendedName>
        <fullName evidence="8">Bifunctional diguanylate cyclase/phosphodiesterase</fullName>
    </recommendedName>
</protein>
<keyword evidence="2" id="KW-0175">Coiled coil</keyword>
<dbReference type="InterPro" id="IPR000160">
    <property type="entry name" value="GGDEF_dom"/>
</dbReference>
<dbReference type="SMART" id="SM00052">
    <property type="entry name" value="EAL"/>
    <property type="match status" value="1"/>
</dbReference>
<dbReference type="AlphaFoldDB" id="A0A432WJ60"/>
<evidence type="ECO:0008006" key="8">
    <source>
        <dbReference type="Google" id="ProtNLM"/>
    </source>
</evidence>
<evidence type="ECO:0000256" key="3">
    <source>
        <dbReference type="SAM" id="MobiDB-lite"/>
    </source>
</evidence>
<dbReference type="InterPro" id="IPR043128">
    <property type="entry name" value="Rev_trsase/Diguanyl_cyclase"/>
</dbReference>
<dbReference type="PANTHER" id="PTHR44757:SF2">
    <property type="entry name" value="BIOFILM ARCHITECTURE MAINTENANCE PROTEIN MBAA"/>
    <property type="match status" value="1"/>
</dbReference>
<dbReference type="SUPFAM" id="SSF55781">
    <property type="entry name" value="GAF domain-like"/>
    <property type="match status" value="2"/>
</dbReference>
<dbReference type="Gene3D" id="3.30.70.270">
    <property type="match status" value="1"/>
</dbReference>
<dbReference type="PROSITE" id="PS50883">
    <property type="entry name" value="EAL"/>
    <property type="match status" value="1"/>
</dbReference>
<dbReference type="InterPro" id="IPR003018">
    <property type="entry name" value="GAF"/>
</dbReference>
<dbReference type="PANTHER" id="PTHR44757">
    <property type="entry name" value="DIGUANYLATE CYCLASE DGCP"/>
    <property type="match status" value="1"/>
</dbReference>
<dbReference type="NCBIfam" id="TIGR00254">
    <property type="entry name" value="GGDEF"/>
    <property type="match status" value="1"/>
</dbReference>
<dbReference type="Pfam" id="PF01590">
    <property type="entry name" value="GAF"/>
    <property type="match status" value="1"/>
</dbReference>
<dbReference type="InterPro" id="IPR035919">
    <property type="entry name" value="EAL_sf"/>
</dbReference>
<feature type="coiled-coil region" evidence="2">
    <location>
        <begin position="397"/>
        <end position="432"/>
    </location>
</feature>
<dbReference type="FunFam" id="3.30.70.270:FF:000001">
    <property type="entry name" value="Diguanylate cyclase domain protein"/>
    <property type="match status" value="1"/>
</dbReference>
<dbReference type="Pfam" id="PF00990">
    <property type="entry name" value="GGDEF"/>
    <property type="match status" value="1"/>
</dbReference>
<accession>A0A432WJ60</accession>
<evidence type="ECO:0000256" key="1">
    <source>
        <dbReference type="ARBA" id="ARBA00001946"/>
    </source>
</evidence>
<dbReference type="RefSeq" id="WP_126798431.1">
    <property type="nucleotide sequence ID" value="NZ_PIPO01000002.1"/>
</dbReference>
<comment type="caution">
    <text evidence="6">The sequence shown here is derived from an EMBL/GenBank/DDBJ whole genome shotgun (WGS) entry which is preliminary data.</text>
</comment>
<dbReference type="Proteomes" id="UP000287823">
    <property type="component" value="Unassembled WGS sequence"/>
</dbReference>
<dbReference type="InterPro" id="IPR001633">
    <property type="entry name" value="EAL_dom"/>
</dbReference>
<dbReference type="Pfam" id="PF13185">
    <property type="entry name" value="GAF_2"/>
    <property type="match status" value="1"/>
</dbReference>
<sequence length="866" mass="99302">MTQVAAPNEQLSELKRQQKVIERLKLLTHKYRQAEVVQKALFRISELAASARDMDQLYASVHAIIGELMAANNFYICLYDAASETVHFPYFVDEQDNLDTLTQMPAEKLKRGITGYVLRTGEPLLLTKDTFRELEHSGEIDKMGSLHVDWLGVPLLSGDQIMGAMVVQSYQEDVRYSQQDLELLMFVSQHVVNALERFRQRELMQAEIKRQTAELRVTNEDLLKEITVREKAELQTSVLFAISELTNSSEDMHSFYSELHKQINKLLKAQNFYVALLTENNQQVYFPYYVDENDRKAKQRRLRKGMTEYVLRQGSPIMIGSREREELVRRGEIVVGGDNGMLAQQWLGSPLSINDDVFGVLAVQSYNNESTYSSDDLELLNFVSQHVAVAIERRRSAEKLARANVFLEKRIAERTEELVEEIERRKKIEEKLYYDAHHDNLTGLPNRPMFTERVEKAIRRQQRERKGNFAVLFIDLDRFKNINDTLGHSAGDQFLLEVSQRMRSSVSQHDLIARIGGDEFVILLEHIESLEQAQQVAESIIQMMRAPFILDDQEHFSGASIGIALSRDINESVDRLLRDADAAMYEAKSSGRGRYVIFDDTIRHGLVAAVSQESALRSAHTYRDFRLWYQPIYGLDSDRIEGHEILLRWQRGDKLLAPGSFIKQAERSGAILDIDHWVIKQTALVLEQQDGELPQAPVHFNLSTQHLMTMRHLKALEEAIDALPIPKDMVVLEFDEQNLLRQEGRRLLVSLRRLHAFGVKLALDDFGRGSGPLQFIYNYPFDIIKLDRNFVRQTGRKPRARAMVRHVVTLCEELSIRLTAEGLESKALLKQLRKLGVHHGQGNLFSAAQPLQESDNGASDEQEAYA</sequence>
<dbReference type="InterPro" id="IPR029016">
    <property type="entry name" value="GAF-like_dom_sf"/>
</dbReference>
<proteinExistence type="predicted"/>
<organism evidence="6 7">
    <name type="scientific">Aliidiomarina soli</name>
    <dbReference type="NCBI Taxonomy" id="1928574"/>
    <lineage>
        <taxon>Bacteria</taxon>
        <taxon>Pseudomonadati</taxon>
        <taxon>Pseudomonadota</taxon>
        <taxon>Gammaproteobacteria</taxon>
        <taxon>Alteromonadales</taxon>
        <taxon>Idiomarinaceae</taxon>
        <taxon>Aliidiomarina</taxon>
    </lineage>
</organism>
<dbReference type="SMART" id="SM00267">
    <property type="entry name" value="GGDEF"/>
    <property type="match status" value="1"/>
</dbReference>
<dbReference type="Gene3D" id="3.20.20.450">
    <property type="entry name" value="EAL domain"/>
    <property type="match status" value="1"/>
</dbReference>
<feature type="compositionally biased region" description="Polar residues" evidence="3">
    <location>
        <begin position="846"/>
        <end position="857"/>
    </location>
</feature>
<dbReference type="SUPFAM" id="SSF55073">
    <property type="entry name" value="Nucleotide cyclase"/>
    <property type="match status" value="1"/>
</dbReference>
<evidence type="ECO:0000313" key="7">
    <source>
        <dbReference type="Proteomes" id="UP000287823"/>
    </source>
</evidence>
<dbReference type="GO" id="GO:0003824">
    <property type="term" value="F:catalytic activity"/>
    <property type="evidence" value="ECO:0007669"/>
    <property type="project" value="UniProtKB-ARBA"/>
</dbReference>
<gene>
    <name evidence="6" type="ORF">CWE14_05245</name>
</gene>
<evidence type="ECO:0000259" key="4">
    <source>
        <dbReference type="PROSITE" id="PS50883"/>
    </source>
</evidence>
<evidence type="ECO:0000256" key="2">
    <source>
        <dbReference type="SAM" id="Coils"/>
    </source>
</evidence>
<dbReference type="InterPro" id="IPR029787">
    <property type="entry name" value="Nucleotide_cyclase"/>
</dbReference>
<feature type="domain" description="GGDEF" evidence="5">
    <location>
        <begin position="467"/>
        <end position="600"/>
    </location>
</feature>
<comment type="cofactor">
    <cofactor evidence="1">
        <name>Mg(2+)</name>
        <dbReference type="ChEBI" id="CHEBI:18420"/>
    </cofactor>
</comment>
<dbReference type="InterPro" id="IPR052155">
    <property type="entry name" value="Biofilm_reg_signaling"/>
</dbReference>
<dbReference type="Gene3D" id="3.30.450.40">
    <property type="match status" value="2"/>
</dbReference>
<dbReference type="Pfam" id="PF00563">
    <property type="entry name" value="EAL"/>
    <property type="match status" value="1"/>
</dbReference>
<dbReference type="SMART" id="SM00065">
    <property type="entry name" value="GAF"/>
    <property type="match status" value="2"/>
</dbReference>
<evidence type="ECO:0000259" key="5">
    <source>
        <dbReference type="PROSITE" id="PS50887"/>
    </source>
</evidence>
<dbReference type="SUPFAM" id="SSF141868">
    <property type="entry name" value="EAL domain-like"/>
    <property type="match status" value="1"/>
</dbReference>
<evidence type="ECO:0000313" key="6">
    <source>
        <dbReference type="EMBL" id="RUO33866.1"/>
    </source>
</evidence>
<feature type="region of interest" description="Disordered" evidence="3">
    <location>
        <begin position="846"/>
        <end position="866"/>
    </location>
</feature>
<keyword evidence="7" id="KW-1185">Reference proteome</keyword>
<feature type="domain" description="EAL" evidence="4">
    <location>
        <begin position="609"/>
        <end position="862"/>
    </location>
</feature>
<dbReference type="PROSITE" id="PS50887">
    <property type="entry name" value="GGDEF"/>
    <property type="match status" value="1"/>
</dbReference>
<dbReference type="CDD" id="cd01949">
    <property type="entry name" value="GGDEF"/>
    <property type="match status" value="1"/>
</dbReference>
<name>A0A432WJ60_9GAMM</name>
<dbReference type="CDD" id="cd01948">
    <property type="entry name" value="EAL"/>
    <property type="match status" value="1"/>
</dbReference>
<dbReference type="EMBL" id="PIPO01000002">
    <property type="protein sequence ID" value="RUO33866.1"/>
    <property type="molecule type" value="Genomic_DNA"/>
</dbReference>
<reference evidence="6 7" key="1">
    <citation type="journal article" date="2011" name="Front. Microbiol.">
        <title>Genomic signatures of strain selection and enhancement in Bacillus atrophaeus var. globigii, a historical biowarfare simulant.</title>
        <authorList>
            <person name="Gibbons H.S."/>
            <person name="Broomall S.M."/>
            <person name="McNew L.A."/>
            <person name="Daligault H."/>
            <person name="Chapman C."/>
            <person name="Bruce D."/>
            <person name="Karavis M."/>
            <person name="Krepps M."/>
            <person name="McGregor P.A."/>
            <person name="Hong C."/>
            <person name="Park K.H."/>
            <person name="Akmal A."/>
            <person name="Feldman A."/>
            <person name="Lin J.S."/>
            <person name="Chang W.E."/>
            <person name="Higgs B.W."/>
            <person name="Demirev P."/>
            <person name="Lindquist J."/>
            <person name="Liem A."/>
            <person name="Fochler E."/>
            <person name="Read T.D."/>
            <person name="Tapia R."/>
            <person name="Johnson S."/>
            <person name="Bishop-Lilly K.A."/>
            <person name="Detter C."/>
            <person name="Han C."/>
            <person name="Sozhamannan S."/>
            <person name="Rosenzweig C.N."/>
            <person name="Skowronski E.W."/>
        </authorList>
    </citation>
    <scope>NUCLEOTIDE SEQUENCE [LARGE SCALE GENOMIC DNA]</scope>
    <source>
        <strain evidence="6 7">Y4G10-17</strain>
    </source>
</reference>